<gene>
    <name evidence="1" type="ORF">MCHLO_05945</name>
</gene>
<dbReference type="EMBL" id="DF844663">
    <property type="protein sequence ID" value="GAT48552.1"/>
    <property type="molecule type" value="Genomic_DNA"/>
</dbReference>
<keyword evidence="2" id="KW-1185">Reference proteome</keyword>
<evidence type="ECO:0000313" key="1">
    <source>
        <dbReference type="EMBL" id="GAT48552.1"/>
    </source>
</evidence>
<sequence length="142" mass="16164">MEELRELFLRAKAQILSGHECDERIVDSFGWDVGRLAAGSRLFVREIDMVEAIVIDSESRPFSEAFATRRHRALVQPPATLSLRQHHTTSSHFYISPGDVILSRGLRLIHEKPRFNKNIISRSDNGAGHLLGELPFSPRYDE</sequence>
<proteinExistence type="predicted"/>
<evidence type="ECO:0000313" key="2">
    <source>
        <dbReference type="Proteomes" id="UP000815677"/>
    </source>
</evidence>
<accession>A0ABQ0LC41</accession>
<dbReference type="Proteomes" id="UP000815677">
    <property type="component" value="Unassembled WGS sequence"/>
</dbReference>
<organism evidence="1 2">
    <name type="scientific">Mycena chlorophos</name>
    <name type="common">Agaric fungus</name>
    <name type="synonym">Agaricus chlorophos</name>
    <dbReference type="NCBI Taxonomy" id="658473"/>
    <lineage>
        <taxon>Eukaryota</taxon>
        <taxon>Fungi</taxon>
        <taxon>Dikarya</taxon>
        <taxon>Basidiomycota</taxon>
        <taxon>Agaricomycotina</taxon>
        <taxon>Agaricomycetes</taxon>
        <taxon>Agaricomycetidae</taxon>
        <taxon>Agaricales</taxon>
        <taxon>Marasmiineae</taxon>
        <taxon>Mycenaceae</taxon>
        <taxon>Mycena</taxon>
    </lineage>
</organism>
<reference evidence="1" key="1">
    <citation type="submission" date="2014-09" db="EMBL/GenBank/DDBJ databases">
        <title>Genome sequence of the luminous mushroom Mycena chlorophos for searching fungal bioluminescence genes.</title>
        <authorList>
            <person name="Tanaka Y."/>
            <person name="Kasuga D."/>
            <person name="Oba Y."/>
            <person name="Hase S."/>
            <person name="Sato K."/>
            <person name="Oba Y."/>
            <person name="Sakakibara Y."/>
        </authorList>
    </citation>
    <scope>NUCLEOTIDE SEQUENCE</scope>
</reference>
<name>A0ABQ0LC41_MYCCL</name>
<protein>
    <submittedName>
        <fullName evidence="1">Uncharacterized protein</fullName>
    </submittedName>
</protein>